<name>A0A165NQK5_9APHY</name>
<protein>
    <recommendedName>
        <fullName evidence="3">F-box domain-containing protein</fullName>
    </recommendedName>
</protein>
<sequence>MSADVQQISQPHISCNSALHILPQELWDDIIGVQRDDKRTLKACRLTCKAWQQTARLFLWRSLSIYTSQTLSRLQSLLHVTPEIAQLVHELDMRIPELKLSFFAVFTNLRRLVTYPVGETWWDGSNNLSINSGSLLPSVTRLVLVSAWNLSPTYIEGFLACFPNIRTFTTTGRSALTWLYDPPCEISVILPHLRVLSVDASCIVPMLPSLLRSTGSSLESLELTILLHSSDLLSEVLDLTRNGRIKSLNLHVIYNEAAFTWGDPLAFALSRLNSSHTSLSEVVYHIQGLGFDDRRNPSASNQKLLGRELARVLEDLPQLVVVFHMEGWAQVRPEQQRQLIVDGIKAGLEAGLDADSTLKRLRILFDFYRARPAYEVHPLVS</sequence>
<dbReference type="AlphaFoldDB" id="A0A165NQK5"/>
<reference evidence="1 2" key="1">
    <citation type="journal article" date="2016" name="Mol. Biol. Evol.">
        <title>Comparative Genomics of Early-Diverging Mushroom-Forming Fungi Provides Insights into the Origins of Lignocellulose Decay Capabilities.</title>
        <authorList>
            <person name="Nagy L.G."/>
            <person name="Riley R."/>
            <person name="Tritt A."/>
            <person name="Adam C."/>
            <person name="Daum C."/>
            <person name="Floudas D."/>
            <person name="Sun H."/>
            <person name="Yadav J.S."/>
            <person name="Pangilinan J."/>
            <person name="Larsson K.H."/>
            <person name="Matsuura K."/>
            <person name="Barry K."/>
            <person name="Labutti K."/>
            <person name="Kuo R."/>
            <person name="Ohm R.A."/>
            <person name="Bhattacharya S.S."/>
            <person name="Shirouzu T."/>
            <person name="Yoshinaga Y."/>
            <person name="Martin F.M."/>
            <person name="Grigoriev I.V."/>
            <person name="Hibbett D.S."/>
        </authorList>
    </citation>
    <scope>NUCLEOTIDE SEQUENCE [LARGE SCALE GENOMIC DNA]</scope>
    <source>
        <strain evidence="1 2">L-15889</strain>
    </source>
</reference>
<keyword evidence="2" id="KW-1185">Reference proteome</keyword>
<gene>
    <name evidence="1" type="ORF">DAEQUDRAFT_400983</name>
</gene>
<evidence type="ECO:0000313" key="2">
    <source>
        <dbReference type="Proteomes" id="UP000076727"/>
    </source>
</evidence>
<accession>A0A165NQK5</accession>
<dbReference type="OrthoDB" id="2751422at2759"/>
<dbReference type="EMBL" id="KV429078">
    <property type="protein sequence ID" value="KZT67250.1"/>
    <property type="molecule type" value="Genomic_DNA"/>
</dbReference>
<proteinExistence type="predicted"/>
<dbReference type="Proteomes" id="UP000076727">
    <property type="component" value="Unassembled WGS sequence"/>
</dbReference>
<organism evidence="1 2">
    <name type="scientific">Daedalea quercina L-15889</name>
    <dbReference type="NCBI Taxonomy" id="1314783"/>
    <lineage>
        <taxon>Eukaryota</taxon>
        <taxon>Fungi</taxon>
        <taxon>Dikarya</taxon>
        <taxon>Basidiomycota</taxon>
        <taxon>Agaricomycotina</taxon>
        <taxon>Agaricomycetes</taxon>
        <taxon>Polyporales</taxon>
        <taxon>Fomitopsis</taxon>
    </lineage>
</organism>
<evidence type="ECO:0000313" key="1">
    <source>
        <dbReference type="EMBL" id="KZT67250.1"/>
    </source>
</evidence>
<evidence type="ECO:0008006" key="3">
    <source>
        <dbReference type="Google" id="ProtNLM"/>
    </source>
</evidence>